<evidence type="ECO:0000256" key="3">
    <source>
        <dbReference type="ARBA" id="ARBA00022448"/>
    </source>
</evidence>
<keyword evidence="15" id="KW-1185">Reference proteome</keyword>
<dbReference type="GO" id="GO:0016682">
    <property type="term" value="F:oxidoreductase activity, acting on diphenols and related substances as donors, oxygen as acceptor"/>
    <property type="evidence" value="ECO:0007669"/>
    <property type="project" value="TreeGrafter"/>
</dbReference>
<evidence type="ECO:0000313" key="15">
    <source>
        <dbReference type="Proteomes" id="UP000076079"/>
    </source>
</evidence>
<dbReference type="AlphaFoldDB" id="A0A143PTX4"/>
<feature type="transmembrane region" description="Helical" evidence="13">
    <location>
        <begin position="7"/>
        <end position="29"/>
    </location>
</feature>
<dbReference type="GO" id="GO:0070069">
    <property type="term" value="C:cytochrome complex"/>
    <property type="evidence" value="ECO:0007669"/>
    <property type="project" value="InterPro"/>
</dbReference>
<evidence type="ECO:0000256" key="1">
    <source>
        <dbReference type="ARBA" id="ARBA00004651"/>
    </source>
</evidence>
<feature type="transmembrane region" description="Helical" evidence="13">
    <location>
        <begin position="204"/>
        <end position="224"/>
    </location>
</feature>
<dbReference type="KEGG" id="abac:LuPra_05314"/>
<feature type="transmembrane region" description="Helical" evidence="13">
    <location>
        <begin position="296"/>
        <end position="319"/>
    </location>
</feature>
<evidence type="ECO:0000256" key="13">
    <source>
        <dbReference type="SAM" id="Phobius"/>
    </source>
</evidence>
<dbReference type="STRING" id="1855912.LuPra_05314"/>
<dbReference type="GO" id="GO:0046872">
    <property type="term" value="F:metal ion binding"/>
    <property type="evidence" value="ECO:0007669"/>
    <property type="project" value="UniProtKB-KW"/>
</dbReference>
<feature type="transmembrane region" description="Helical" evidence="13">
    <location>
        <begin position="339"/>
        <end position="365"/>
    </location>
</feature>
<feature type="transmembrane region" description="Helical" evidence="13">
    <location>
        <begin position="495"/>
        <end position="514"/>
    </location>
</feature>
<dbReference type="EMBL" id="CP015136">
    <property type="protein sequence ID" value="AMY12042.1"/>
    <property type="molecule type" value="Genomic_DNA"/>
</dbReference>
<keyword evidence="7" id="KW-0479">Metal-binding</keyword>
<protein>
    <submittedName>
        <fullName evidence="14">Cytochrome d ubiquinol oxidase subunit 1</fullName>
        <ecNumber evidence="14">1.10.3.-</ecNumber>
    </submittedName>
</protein>
<feature type="transmembrane region" description="Helical" evidence="13">
    <location>
        <begin position="415"/>
        <end position="443"/>
    </location>
</feature>
<name>A0A143PTX4_LUTPR</name>
<keyword evidence="6 13" id="KW-0812">Transmembrane</keyword>
<feature type="transmembrane region" description="Helical" evidence="13">
    <location>
        <begin position="177"/>
        <end position="197"/>
    </location>
</feature>
<keyword evidence="14" id="KW-0560">Oxidoreductase</keyword>
<keyword evidence="4" id="KW-1003">Cell membrane</keyword>
<evidence type="ECO:0000256" key="10">
    <source>
        <dbReference type="ARBA" id="ARBA00023004"/>
    </source>
</evidence>
<keyword evidence="3" id="KW-0813">Transport</keyword>
<feature type="transmembrane region" description="Helical" evidence="13">
    <location>
        <begin position="377"/>
        <end position="395"/>
    </location>
</feature>
<keyword evidence="5" id="KW-0349">Heme</keyword>
<evidence type="ECO:0000256" key="6">
    <source>
        <dbReference type="ARBA" id="ARBA00022692"/>
    </source>
</evidence>
<dbReference type="EC" id="1.10.3.-" evidence="14"/>
<feature type="transmembrane region" description="Helical" evidence="13">
    <location>
        <begin position="139"/>
        <end position="162"/>
    </location>
</feature>
<accession>A0A143PTX4</accession>
<reference evidence="15" key="2">
    <citation type="submission" date="2016-04" db="EMBL/GenBank/DDBJ databases">
        <title>First Complete Genome Sequence of a Subdivision 6 Acidobacterium.</title>
        <authorList>
            <person name="Huang S."/>
            <person name="Vieira S."/>
            <person name="Bunk B."/>
            <person name="Riedel T."/>
            <person name="Sproeer C."/>
            <person name="Overmann J."/>
        </authorList>
    </citation>
    <scope>NUCLEOTIDE SEQUENCE [LARGE SCALE GENOMIC DNA]</scope>
    <source>
        <strain evidence="15">DSM 100886 HEG_-6_39</strain>
    </source>
</reference>
<keyword evidence="10" id="KW-0408">Iron</keyword>
<evidence type="ECO:0000256" key="2">
    <source>
        <dbReference type="ARBA" id="ARBA00009819"/>
    </source>
</evidence>
<dbReference type="RefSeq" id="WP_110173532.1">
    <property type="nucleotide sequence ID" value="NZ_CP015136.1"/>
</dbReference>
<comment type="similarity">
    <text evidence="2">Belongs to the cytochrome ubiquinol oxidase subunit 1 family.</text>
</comment>
<dbReference type="GO" id="GO:0005886">
    <property type="term" value="C:plasma membrane"/>
    <property type="evidence" value="ECO:0007669"/>
    <property type="project" value="UniProtKB-SubCell"/>
</dbReference>
<dbReference type="GO" id="GO:0009055">
    <property type="term" value="F:electron transfer activity"/>
    <property type="evidence" value="ECO:0007669"/>
    <property type="project" value="InterPro"/>
</dbReference>
<keyword evidence="11 13" id="KW-0472">Membrane</keyword>
<sequence>MNLRLKVLLGPVAVIAMFVAVVTMASVLASRASQEPSSTPAAAAAQTPPATAEPAPAAGEAAPKAEAPSAAQSKPYEEVPYRAVPRVGSRVAIWMVAQLHLLFAAFVLAIPIFALIVEAIGYKTGDRRYDRLAHEFTKLLSVSFSLTATFGAALTFMLIILYPKFTNYMMSVFSPTFLPYVLLFFFEAFFLYTYYYGWGKFHPLVHLGLGLGLNVVGTAIMFIANSWLTFMMSPRGVNSTGAVINVWEAVNNFTWMPINVHRMIANVAFGGSVAAAYAAFKFLQAETDEERAHYDWMGYIGNFVAISAFLPLPFAGYWLAKEIYAYSQTLGLTMMGGAFSWLFIIQAVLIGNLFLAANYYLWLGMGRVEGAQGFQKVIKYLLAVIVLCFMVWATPRSIIATVSEIRAMGGSSHPILGFLGVMSAKNTAVNILILTTFMSFLLYRRTGKVATVAWAKKGHAAQLTIFAAAALFVIFLGVYGYFVEATVRIKLSVPQVLSVLFAMVSITAIDVFLFRHATRTGEVRWGKMPVISQYVLIFIAVTFTWLMGLMGYVRSGLRQHWHVYGVIRDRSPDAFTPTLGFATQVVSVTVLLFFVLIGFVFWITSLHDRPDFEERGRVRHGSDDVTPAVSSGSSAHT</sequence>
<proteinExistence type="inferred from homology"/>
<dbReference type="PANTHER" id="PTHR30365:SF14">
    <property type="entry name" value="CYTOCHROME BD MENAQUINOL OXIDASE SUBUNIT I-RELATED"/>
    <property type="match status" value="1"/>
</dbReference>
<comment type="subcellular location">
    <subcellularLocation>
        <location evidence="1">Cell membrane</location>
        <topology evidence="1">Multi-pass membrane protein</topology>
    </subcellularLocation>
</comment>
<reference evidence="14 15" key="1">
    <citation type="journal article" date="2016" name="Genome Announc.">
        <title>First Complete Genome Sequence of a Subdivision 6 Acidobacterium Strain.</title>
        <authorList>
            <person name="Huang S."/>
            <person name="Vieira S."/>
            <person name="Bunk B."/>
            <person name="Riedel T."/>
            <person name="Sproer C."/>
            <person name="Overmann J."/>
        </authorList>
    </citation>
    <scope>NUCLEOTIDE SEQUENCE [LARGE SCALE GENOMIC DNA]</scope>
    <source>
        <strain evidence="15">DSM 100886 HEG_-6_39</strain>
    </source>
</reference>
<organism evidence="14 15">
    <name type="scientific">Luteitalea pratensis</name>
    <dbReference type="NCBI Taxonomy" id="1855912"/>
    <lineage>
        <taxon>Bacteria</taxon>
        <taxon>Pseudomonadati</taxon>
        <taxon>Acidobacteriota</taxon>
        <taxon>Vicinamibacteria</taxon>
        <taxon>Vicinamibacterales</taxon>
        <taxon>Vicinamibacteraceae</taxon>
        <taxon>Luteitalea</taxon>
    </lineage>
</organism>
<dbReference type="PATRIC" id="fig|1813736.3.peg.5591"/>
<feature type="compositionally biased region" description="Polar residues" evidence="12">
    <location>
        <begin position="628"/>
        <end position="637"/>
    </location>
</feature>
<evidence type="ECO:0000313" key="14">
    <source>
        <dbReference type="EMBL" id="AMY12042.1"/>
    </source>
</evidence>
<dbReference type="GO" id="GO:0020037">
    <property type="term" value="F:heme binding"/>
    <property type="evidence" value="ECO:0007669"/>
    <property type="project" value="TreeGrafter"/>
</dbReference>
<evidence type="ECO:0000256" key="12">
    <source>
        <dbReference type="SAM" id="MobiDB-lite"/>
    </source>
</evidence>
<feature type="region of interest" description="Disordered" evidence="12">
    <location>
        <begin position="36"/>
        <end position="71"/>
    </location>
</feature>
<dbReference type="Proteomes" id="UP000076079">
    <property type="component" value="Chromosome"/>
</dbReference>
<dbReference type="InterPro" id="IPR002585">
    <property type="entry name" value="Cyt-d_ubiquinol_oxidase_su_1"/>
</dbReference>
<evidence type="ECO:0000256" key="5">
    <source>
        <dbReference type="ARBA" id="ARBA00022617"/>
    </source>
</evidence>
<dbReference type="PANTHER" id="PTHR30365">
    <property type="entry name" value="CYTOCHROME D UBIQUINOL OXIDASE"/>
    <property type="match status" value="1"/>
</dbReference>
<dbReference type="GO" id="GO:0019646">
    <property type="term" value="P:aerobic electron transport chain"/>
    <property type="evidence" value="ECO:0007669"/>
    <property type="project" value="InterPro"/>
</dbReference>
<dbReference type="OrthoDB" id="224322at2"/>
<keyword evidence="8" id="KW-0249">Electron transport</keyword>
<evidence type="ECO:0000256" key="8">
    <source>
        <dbReference type="ARBA" id="ARBA00022982"/>
    </source>
</evidence>
<feature type="region of interest" description="Disordered" evidence="12">
    <location>
        <begin position="617"/>
        <end position="637"/>
    </location>
</feature>
<feature type="transmembrane region" description="Helical" evidence="13">
    <location>
        <begin position="534"/>
        <end position="553"/>
    </location>
</feature>
<feature type="transmembrane region" description="Helical" evidence="13">
    <location>
        <begin position="463"/>
        <end position="483"/>
    </location>
</feature>
<feature type="transmembrane region" description="Helical" evidence="13">
    <location>
        <begin position="581"/>
        <end position="603"/>
    </location>
</feature>
<gene>
    <name evidence="14" type="primary">cydA</name>
    <name evidence="14" type="ORF">LuPra_05314</name>
</gene>
<dbReference type="Pfam" id="PF01654">
    <property type="entry name" value="Cyt_bd_oxida_I"/>
    <property type="match status" value="1"/>
</dbReference>
<evidence type="ECO:0000256" key="4">
    <source>
        <dbReference type="ARBA" id="ARBA00022475"/>
    </source>
</evidence>
<feature type="transmembrane region" description="Helical" evidence="13">
    <location>
        <begin position="263"/>
        <end position="284"/>
    </location>
</feature>
<evidence type="ECO:0000256" key="11">
    <source>
        <dbReference type="ARBA" id="ARBA00023136"/>
    </source>
</evidence>
<evidence type="ECO:0000256" key="9">
    <source>
        <dbReference type="ARBA" id="ARBA00022989"/>
    </source>
</evidence>
<feature type="transmembrane region" description="Helical" evidence="13">
    <location>
        <begin position="91"/>
        <end position="118"/>
    </location>
</feature>
<evidence type="ECO:0000256" key="7">
    <source>
        <dbReference type="ARBA" id="ARBA00022723"/>
    </source>
</evidence>
<keyword evidence="9 13" id="KW-1133">Transmembrane helix</keyword>